<organism evidence="3 4">
    <name type="scientific">Pseudobacteriovorax antillogorgiicola</name>
    <dbReference type="NCBI Taxonomy" id="1513793"/>
    <lineage>
        <taxon>Bacteria</taxon>
        <taxon>Pseudomonadati</taxon>
        <taxon>Bdellovibrionota</taxon>
        <taxon>Oligoflexia</taxon>
        <taxon>Oligoflexales</taxon>
        <taxon>Pseudobacteriovoracaceae</taxon>
        <taxon>Pseudobacteriovorax</taxon>
    </lineage>
</organism>
<dbReference type="PANTHER" id="PTHR35936:SF19">
    <property type="entry name" value="AMINO-ACID-BINDING PROTEIN YXEM-RELATED"/>
    <property type="match status" value="1"/>
</dbReference>
<proteinExistence type="predicted"/>
<dbReference type="EMBL" id="FWZT01000006">
    <property type="protein sequence ID" value="SMF16444.1"/>
    <property type="molecule type" value="Genomic_DNA"/>
</dbReference>
<dbReference type="Gene3D" id="3.40.190.10">
    <property type="entry name" value="Periplasmic binding protein-like II"/>
    <property type="match status" value="2"/>
</dbReference>
<dbReference type="InterPro" id="IPR001638">
    <property type="entry name" value="Solute-binding_3/MltF_N"/>
</dbReference>
<accession>A0A1Y6BLY8</accession>
<dbReference type="STRING" id="1513793.SAMN06296036_10638"/>
<dbReference type="SUPFAM" id="SSF53850">
    <property type="entry name" value="Periplasmic binding protein-like II"/>
    <property type="match status" value="1"/>
</dbReference>
<reference evidence="4" key="1">
    <citation type="submission" date="2017-04" db="EMBL/GenBank/DDBJ databases">
        <authorList>
            <person name="Varghese N."/>
            <person name="Submissions S."/>
        </authorList>
    </citation>
    <scope>NUCLEOTIDE SEQUENCE [LARGE SCALE GENOMIC DNA]</scope>
    <source>
        <strain evidence="4">RKEM611</strain>
    </source>
</reference>
<sequence length="260" mass="29756">MCKIVTILMTFMSGYGLLGQEQIKTIELSAPLKPPYYFKGPNGVTGLIVDFTRCLFDDSGYQAQISISPVSRILEDVRSKPGSCSIGWFQTPERSQFAKFSEPIWHENQYSVIVHSKKKNSIQSKHESFESLLRDPHFRMIFPKGVSYGPAIDRWMTHLKSKEVVTGNFRQVIAMLSLGRADYALVNPPEWEFYHKQVMQGRPTKTLDFLSFPDLKQATSRHIMCHSESSQQTIATINTLIDARAEICNTMARKNQERHF</sequence>
<gene>
    <name evidence="3" type="ORF">SAMN06296036_10638</name>
</gene>
<feature type="domain" description="Solute-binding protein family 3/N-terminal" evidence="2">
    <location>
        <begin position="33"/>
        <end position="163"/>
    </location>
</feature>
<name>A0A1Y6BLY8_9BACT</name>
<evidence type="ECO:0000313" key="3">
    <source>
        <dbReference type="EMBL" id="SMF16444.1"/>
    </source>
</evidence>
<evidence type="ECO:0000256" key="1">
    <source>
        <dbReference type="ARBA" id="ARBA00022729"/>
    </source>
</evidence>
<keyword evidence="1" id="KW-0732">Signal</keyword>
<dbReference type="AlphaFoldDB" id="A0A1Y6BLY8"/>
<dbReference type="Pfam" id="PF00497">
    <property type="entry name" value="SBP_bac_3"/>
    <property type="match status" value="1"/>
</dbReference>
<evidence type="ECO:0000313" key="4">
    <source>
        <dbReference type="Proteomes" id="UP000192907"/>
    </source>
</evidence>
<dbReference type="Proteomes" id="UP000192907">
    <property type="component" value="Unassembled WGS sequence"/>
</dbReference>
<dbReference type="RefSeq" id="WP_159455267.1">
    <property type="nucleotide sequence ID" value="NZ_FWZT01000006.1"/>
</dbReference>
<evidence type="ECO:0000259" key="2">
    <source>
        <dbReference type="Pfam" id="PF00497"/>
    </source>
</evidence>
<dbReference type="PANTHER" id="PTHR35936">
    <property type="entry name" value="MEMBRANE-BOUND LYTIC MUREIN TRANSGLYCOSYLASE F"/>
    <property type="match status" value="1"/>
</dbReference>
<protein>
    <recommendedName>
        <fullName evidence="2">Solute-binding protein family 3/N-terminal domain-containing protein</fullName>
    </recommendedName>
</protein>
<keyword evidence="4" id="KW-1185">Reference proteome</keyword>